<dbReference type="GO" id="GO:0005886">
    <property type="term" value="C:plasma membrane"/>
    <property type="evidence" value="ECO:0007669"/>
    <property type="project" value="UniProtKB-SubCell"/>
</dbReference>
<evidence type="ECO:0000256" key="2">
    <source>
        <dbReference type="ARBA" id="ARBA00022475"/>
    </source>
</evidence>
<keyword evidence="3 6" id="KW-0812">Transmembrane</keyword>
<comment type="caution">
    <text evidence="8">The sequence shown here is derived from an EMBL/GenBank/DDBJ whole genome shotgun (WGS) entry which is preliminary data.</text>
</comment>
<proteinExistence type="predicted"/>
<keyword evidence="2" id="KW-1003">Cell membrane</keyword>
<name>A0A841CH65_9PSEU</name>
<dbReference type="RefSeq" id="WP_184691483.1">
    <property type="nucleotide sequence ID" value="NZ_JACHJN010000004.1"/>
</dbReference>
<evidence type="ECO:0000256" key="1">
    <source>
        <dbReference type="ARBA" id="ARBA00004651"/>
    </source>
</evidence>
<dbReference type="AlphaFoldDB" id="A0A841CH65"/>
<evidence type="ECO:0000256" key="6">
    <source>
        <dbReference type="SAM" id="Phobius"/>
    </source>
</evidence>
<dbReference type="Pfam" id="PF00482">
    <property type="entry name" value="T2SSF"/>
    <property type="match status" value="1"/>
</dbReference>
<evidence type="ECO:0000259" key="7">
    <source>
        <dbReference type="Pfam" id="PF00482"/>
    </source>
</evidence>
<organism evidence="8 9">
    <name type="scientific">Saccharothrix tamanrassetensis</name>
    <dbReference type="NCBI Taxonomy" id="1051531"/>
    <lineage>
        <taxon>Bacteria</taxon>
        <taxon>Bacillati</taxon>
        <taxon>Actinomycetota</taxon>
        <taxon>Actinomycetes</taxon>
        <taxon>Pseudonocardiales</taxon>
        <taxon>Pseudonocardiaceae</taxon>
        <taxon>Saccharothrix</taxon>
    </lineage>
</organism>
<evidence type="ECO:0000313" key="8">
    <source>
        <dbReference type="EMBL" id="MBB5956721.1"/>
    </source>
</evidence>
<evidence type="ECO:0000256" key="5">
    <source>
        <dbReference type="ARBA" id="ARBA00023136"/>
    </source>
</evidence>
<protein>
    <submittedName>
        <fullName evidence="8">Tight adherence protein B</fullName>
    </submittedName>
</protein>
<feature type="transmembrane region" description="Helical" evidence="6">
    <location>
        <begin position="220"/>
        <end position="241"/>
    </location>
</feature>
<keyword evidence="4 6" id="KW-1133">Transmembrane helix</keyword>
<dbReference type="EMBL" id="JACHJN010000004">
    <property type="protein sequence ID" value="MBB5956721.1"/>
    <property type="molecule type" value="Genomic_DNA"/>
</dbReference>
<evidence type="ECO:0000256" key="3">
    <source>
        <dbReference type="ARBA" id="ARBA00022692"/>
    </source>
</evidence>
<evidence type="ECO:0000256" key="4">
    <source>
        <dbReference type="ARBA" id="ARBA00022989"/>
    </source>
</evidence>
<comment type="subcellular location">
    <subcellularLocation>
        <location evidence="1">Cell membrane</location>
        <topology evidence="1">Multi-pass membrane protein</topology>
    </subcellularLocation>
</comment>
<evidence type="ECO:0000313" key="9">
    <source>
        <dbReference type="Proteomes" id="UP000547510"/>
    </source>
</evidence>
<dbReference type="PANTHER" id="PTHR35007">
    <property type="entry name" value="INTEGRAL MEMBRANE PROTEIN-RELATED"/>
    <property type="match status" value="1"/>
</dbReference>
<feature type="transmembrane region" description="Helical" evidence="6">
    <location>
        <begin position="189"/>
        <end position="208"/>
    </location>
</feature>
<keyword evidence="5 6" id="KW-0472">Membrane</keyword>
<feature type="transmembrane region" description="Helical" evidence="6">
    <location>
        <begin position="42"/>
        <end position="69"/>
    </location>
</feature>
<dbReference type="PANTHER" id="PTHR35007:SF4">
    <property type="entry name" value="CONSERVED TRANSMEMBRANE PROTEIN-RELATED"/>
    <property type="match status" value="1"/>
</dbReference>
<feature type="domain" description="Type II secretion system protein GspF" evidence="7">
    <location>
        <begin position="95"/>
        <end position="206"/>
    </location>
</feature>
<reference evidence="8 9" key="1">
    <citation type="submission" date="2020-08" db="EMBL/GenBank/DDBJ databases">
        <title>Genomic Encyclopedia of Type Strains, Phase III (KMG-III): the genomes of soil and plant-associated and newly described type strains.</title>
        <authorList>
            <person name="Whitman W."/>
        </authorList>
    </citation>
    <scope>NUCLEOTIDE SEQUENCE [LARGE SCALE GENOMIC DNA]</scope>
    <source>
        <strain evidence="8 9">CECT 8640</strain>
    </source>
</reference>
<accession>A0A841CH65</accession>
<sequence length="253" mass="26542">MSFLLLAAALLVVPPSAAGRLNALWGRRSWRFRVRRPNLPSVVVLGAALGLVFGVGGSVAGALVALTLWHVRRNRSKERDHLTATTAITEGLSAFVAELRSGAHPAQAAISAAEDARPPAKQVLQTIASTAARAGNVETAVADNDTRQLARAWRLSSEHGVPLADVLEAVRQDLRQRTRFAHQFHARMAGPRASAAVLAALPVLGVLLGEVTGSGPLDVLASTAIGQVLLLIGAALICAGLRWSAHLTRQVTA</sequence>
<dbReference type="Proteomes" id="UP000547510">
    <property type="component" value="Unassembled WGS sequence"/>
</dbReference>
<dbReference type="InterPro" id="IPR018076">
    <property type="entry name" value="T2SS_GspF_dom"/>
</dbReference>
<keyword evidence="9" id="KW-1185">Reference proteome</keyword>
<gene>
    <name evidence="8" type="ORF">FHS29_003307</name>
</gene>